<evidence type="ECO:0000313" key="1">
    <source>
        <dbReference type="EMBL" id="AHY02139.1"/>
    </source>
</evidence>
<gene>
    <name evidence="1" type="primary">rstR</name>
</gene>
<proteinExistence type="predicted"/>
<reference evidence="1" key="1">
    <citation type="journal article" date="2014" name="Appl. Environ. Microbiol.">
        <title>Distribution of Virulence-Associated Genes and Genetic Relationships in Non-O1/O139 Vibrio cholerae Aquatic Isolates from China.</title>
        <authorList>
            <person name="Li F."/>
            <person name="Du P."/>
            <person name="Li B."/>
            <person name="Ke C."/>
            <person name="Chen A."/>
            <person name="Chen J."/>
            <person name="Zhou H."/>
            <person name="Li J."/>
            <person name="Morris J.G.Jr."/>
            <person name="Kan B."/>
            <person name="Wang D."/>
        </authorList>
    </citation>
    <scope>NUCLEOTIDE SEQUENCE</scope>
    <source>
        <strain evidence="1">ZJ227-3</strain>
    </source>
</reference>
<dbReference type="EMBL" id="KJ437637">
    <property type="protein sequence ID" value="AHY02139.1"/>
    <property type="molecule type" value="Genomic_DNA"/>
</dbReference>
<protein>
    <submittedName>
        <fullName evidence="1">Repressor-like protein</fullName>
    </submittedName>
</protein>
<name>A0A023UHZ5_VIBCL</name>
<organism evidence="1">
    <name type="scientific">Vibrio cholerae</name>
    <dbReference type="NCBI Taxonomy" id="666"/>
    <lineage>
        <taxon>Bacteria</taxon>
        <taxon>Pseudomonadati</taxon>
        <taxon>Pseudomonadota</taxon>
        <taxon>Gammaproteobacteria</taxon>
        <taxon>Vibrionales</taxon>
        <taxon>Vibrionaceae</taxon>
        <taxon>Vibrio</taxon>
    </lineage>
</organism>
<sequence>MKKKYTSVRVSESTKMRLEREAIDGSYATKELIKRSDVANYLIDQYSNEAKADLIHKKTGLKR</sequence>
<dbReference type="AlphaFoldDB" id="A0A023UHZ5"/>
<accession>A0A023UHZ5</accession>